<dbReference type="AlphaFoldDB" id="A0A368GEU9"/>
<dbReference type="Proteomes" id="UP000252519">
    <property type="component" value="Unassembled WGS sequence"/>
</dbReference>
<gene>
    <name evidence="1" type="ORF">ANCCAN_12495</name>
</gene>
<comment type="caution">
    <text evidence="1">The sequence shown here is derived from an EMBL/GenBank/DDBJ whole genome shotgun (WGS) entry which is preliminary data.</text>
</comment>
<protein>
    <submittedName>
        <fullName evidence="1">Uncharacterized protein</fullName>
    </submittedName>
</protein>
<evidence type="ECO:0000313" key="2">
    <source>
        <dbReference type="Proteomes" id="UP000252519"/>
    </source>
</evidence>
<sequence>MNEEVTKCPLSSLPSALESEVKDRANSPYHYVEWCTDEEALAMLSRHPFIVFKPKSSAKEGKVGLQVAYQNKVFDLEILNIKGGGVLWRIRGPKFCLGSPTLVPSELLRSSCSGINEEVTKCPLSSLPSALESEVKDRASSPYHYVEWCTDEEALAMLSRHPFIVFKPKSFAKQGKVGLQVAYQNKVFDLEILNIKGGGVLWRIRGPKFCLGFRTLNEMARFYRRFPSTME</sequence>
<proteinExistence type="predicted"/>
<organism evidence="1 2">
    <name type="scientific">Ancylostoma caninum</name>
    <name type="common">Dog hookworm</name>
    <dbReference type="NCBI Taxonomy" id="29170"/>
    <lineage>
        <taxon>Eukaryota</taxon>
        <taxon>Metazoa</taxon>
        <taxon>Ecdysozoa</taxon>
        <taxon>Nematoda</taxon>
        <taxon>Chromadorea</taxon>
        <taxon>Rhabditida</taxon>
        <taxon>Rhabditina</taxon>
        <taxon>Rhabditomorpha</taxon>
        <taxon>Strongyloidea</taxon>
        <taxon>Ancylostomatidae</taxon>
        <taxon>Ancylostomatinae</taxon>
        <taxon>Ancylostoma</taxon>
    </lineage>
</organism>
<reference evidence="1 2" key="1">
    <citation type="submission" date="2014-10" db="EMBL/GenBank/DDBJ databases">
        <title>Draft genome of the hookworm Ancylostoma caninum.</title>
        <authorList>
            <person name="Mitreva M."/>
        </authorList>
    </citation>
    <scope>NUCLEOTIDE SEQUENCE [LARGE SCALE GENOMIC DNA]</scope>
    <source>
        <strain evidence="1 2">Baltimore</strain>
    </source>
</reference>
<name>A0A368GEU9_ANCCA</name>
<accession>A0A368GEU9</accession>
<dbReference type="OrthoDB" id="5871685at2759"/>
<evidence type="ECO:0000313" key="1">
    <source>
        <dbReference type="EMBL" id="RCN41555.1"/>
    </source>
</evidence>
<keyword evidence="2" id="KW-1185">Reference proteome</keyword>
<dbReference type="EMBL" id="JOJR01000232">
    <property type="protein sequence ID" value="RCN41555.1"/>
    <property type="molecule type" value="Genomic_DNA"/>
</dbReference>